<dbReference type="InterPro" id="IPR013959">
    <property type="entry name" value="DASH_Dad4"/>
</dbReference>
<organism evidence="18 19">
    <name type="scientific">[Candida] subhashii</name>
    <dbReference type="NCBI Taxonomy" id="561895"/>
    <lineage>
        <taxon>Eukaryota</taxon>
        <taxon>Fungi</taxon>
        <taxon>Dikarya</taxon>
        <taxon>Ascomycota</taxon>
        <taxon>Saccharomycotina</taxon>
        <taxon>Pichiomycetes</taxon>
        <taxon>Debaryomycetaceae</taxon>
        <taxon>Spathaspora</taxon>
    </lineage>
</organism>
<evidence type="ECO:0000256" key="9">
    <source>
        <dbReference type="ARBA" id="ARBA00022701"/>
    </source>
</evidence>
<keyword evidence="19" id="KW-1185">Reference proteome</keyword>
<keyword evidence="6" id="KW-0158">Chromosome</keyword>
<evidence type="ECO:0000256" key="3">
    <source>
        <dbReference type="ARBA" id="ARBA00004629"/>
    </source>
</evidence>
<evidence type="ECO:0000256" key="2">
    <source>
        <dbReference type="ARBA" id="ARBA00004186"/>
    </source>
</evidence>
<evidence type="ECO:0000256" key="10">
    <source>
        <dbReference type="ARBA" id="ARBA00022776"/>
    </source>
</evidence>
<dbReference type="RefSeq" id="XP_049261228.1">
    <property type="nucleotide sequence ID" value="XM_049409590.1"/>
</dbReference>
<evidence type="ECO:0000256" key="6">
    <source>
        <dbReference type="ARBA" id="ARBA00022454"/>
    </source>
</evidence>
<dbReference type="PANTHER" id="PTHR28222:SF1">
    <property type="entry name" value="DASH COMPLEX SUBUNIT DAD4"/>
    <property type="match status" value="1"/>
</dbReference>
<feature type="compositionally biased region" description="Basic and acidic residues" evidence="17">
    <location>
        <begin position="66"/>
        <end position="80"/>
    </location>
</feature>
<dbReference type="PANTHER" id="PTHR28222">
    <property type="entry name" value="DASH COMPLEX SUBUNIT DAD4"/>
    <property type="match status" value="1"/>
</dbReference>
<dbReference type="Pfam" id="PF08650">
    <property type="entry name" value="DASH_Dad4"/>
    <property type="match status" value="1"/>
</dbReference>
<keyword evidence="10" id="KW-0498">Mitosis</keyword>
<dbReference type="GO" id="GO:0042729">
    <property type="term" value="C:DASH complex"/>
    <property type="evidence" value="ECO:0007669"/>
    <property type="project" value="InterPro"/>
</dbReference>
<feature type="compositionally biased region" description="Acidic residues" evidence="17">
    <location>
        <begin position="81"/>
        <end position="90"/>
    </location>
</feature>
<comment type="subcellular location">
    <subcellularLocation>
        <location evidence="3">Chromosome</location>
        <location evidence="3">Centromere</location>
        <location evidence="3">Kinetochore</location>
    </subcellularLocation>
    <subcellularLocation>
        <location evidence="2">Cytoplasm</location>
        <location evidence="2">Cytoskeleton</location>
        <location evidence="2">Spindle</location>
    </subcellularLocation>
    <subcellularLocation>
        <location evidence="1">Nucleus</location>
    </subcellularLocation>
</comment>
<dbReference type="GeneID" id="73472315"/>
<keyword evidence="7" id="KW-0963">Cytoplasm</keyword>
<keyword evidence="8" id="KW-0132">Cell division</keyword>
<dbReference type="GO" id="GO:0051301">
    <property type="term" value="P:cell division"/>
    <property type="evidence" value="ECO:0007669"/>
    <property type="project" value="UniProtKB-KW"/>
</dbReference>
<dbReference type="OrthoDB" id="5516652at2759"/>
<evidence type="ECO:0000256" key="11">
    <source>
        <dbReference type="ARBA" id="ARBA00022838"/>
    </source>
</evidence>
<evidence type="ECO:0000256" key="4">
    <source>
        <dbReference type="ARBA" id="ARBA00009754"/>
    </source>
</evidence>
<feature type="region of interest" description="Disordered" evidence="17">
    <location>
        <begin position="63"/>
        <end position="90"/>
    </location>
</feature>
<evidence type="ECO:0000256" key="12">
    <source>
        <dbReference type="ARBA" id="ARBA00023212"/>
    </source>
</evidence>
<reference evidence="18 19" key="1">
    <citation type="journal article" date="2021" name="DNA Res.">
        <title>Genome analysis of Candida subhashii reveals its hybrid nature and dual mitochondrial genome conformations.</title>
        <authorList>
            <person name="Mixao V."/>
            <person name="Hegedusova E."/>
            <person name="Saus E."/>
            <person name="Pryszcz L.P."/>
            <person name="Cillingova A."/>
            <person name="Nosek J."/>
            <person name="Gabaldon T."/>
        </authorList>
    </citation>
    <scope>NUCLEOTIDE SEQUENCE [LARGE SCALE GENOMIC DNA]</scope>
    <source>
        <strain evidence="18 19">CBS 10753</strain>
    </source>
</reference>
<keyword evidence="12" id="KW-0206">Cytoskeleton</keyword>
<keyword evidence="9" id="KW-0493">Microtubule</keyword>
<keyword evidence="14" id="KW-0131">Cell cycle</keyword>
<keyword evidence="15" id="KW-0137">Centromere</keyword>
<comment type="caution">
    <text evidence="18">The sequence shown here is derived from an EMBL/GenBank/DDBJ whole genome shotgun (WGS) entry which is preliminary data.</text>
</comment>
<keyword evidence="11" id="KW-0995">Kinetochore</keyword>
<evidence type="ECO:0000256" key="15">
    <source>
        <dbReference type="ARBA" id="ARBA00023328"/>
    </source>
</evidence>
<protein>
    <recommendedName>
        <fullName evidence="5">DASH complex subunit DAD4</fullName>
    </recommendedName>
    <alternativeName>
        <fullName evidence="16">Outer kinetochore protein DAD4</fullName>
    </alternativeName>
</protein>
<evidence type="ECO:0000313" key="19">
    <source>
        <dbReference type="Proteomes" id="UP000694255"/>
    </source>
</evidence>
<evidence type="ECO:0000256" key="7">
    <source>
        <dbReference type="ARBA" id="ARBA00022490"/>
    </source>
</evidence>
<dbReference type="Proteomes" id="UP000694255">
    <property type="component" value="Unassembled WGS sequence"/>
</dbReference>
<evidence type="ECO:0000256" key="5">
    <source>
        <dbReference type="ARBA" id="ARBA00020259"/>
    </source>
</evidence>
<dbReference type="GO" id="GO:0072686">
    <property type="term" value="C:mitotic spindle"/>
    <property type="evidence" value="ECO:0007669"/>
    <property type="project" value="InterPro"/>
</dbReference>
<evidence type="ECO:0000256" key="8">
    <source>
        <dbReference type="ARBA" id="ARBA00022618"/>
    </source>
</evidence>
<evidence type="ECO:0000256" key="13">
    <source>
        <dbReference type="ARBA" id="ARBA00023242"/>
    </source>
</evidence>
<evidence type="ECO:0000256" key="1">
    <source>
        <dbReference type="ARBA" id="ARBA00004123"/>
    </source>
</evidence>
<evidence type="ECO:0000256" key="16">
    <source>
        <dbReference type="ARBA" id="ARBA00030569"/>
    </source>
</evidence>
<keyword evidence="13" id="KW-0539">Nucleus</keyword>
<name>A0A8J5USW7_9ASCO</name>
<dbReference type="AlphaFoldDB" id="A0A8J5USW7"/>
<sequence length="90" mass="10535">MENPHQQAQNALLSRIIKNMENLNESMVTVNTLLQETNRNTLQTESLAHMWGNYMRNVEYNLEATGNHHDKPLLRPTRAEEEGEEEEEEE</sequence>
<proteinExistence type="inferred from homology"/>
<evidence type="ECO:0000313" key="18">
    <source>
        <dbReference type="EMBL" id="KAG7660995.1"/>
    </source>
</evidence>
<dbReference type="GO" id="GO:0005874">
    <property type="term" value="C:microtubule"/>
    <property type="evidence" value="ECO:0007669"/>
    <property type="project" value="UniProtKB-KW"/>
</dbReference>
<gene>
    <name evidence="18" type="ORF">J8A68_005515</name>
</gene>
<accession>A0A8J5USW7</accession>
<evidence type="ECO:0000256" key="17">
    <source>
        <dbReference type="SAM" id="MobiDB-lite"/>
    </source>
</evidence>
<comment type="similarity">
    <text evidence="4">Belongs to the DASH complex DAD4 family.</text>
</comment>
<evidence type="ECO:0000256" key="14">
    <source>
        <dbReference type="ARBA" id="ARBA00023306"/>
    </source>
</evidence>
<dbReference type="GO" id="GO:0008608">
    <property type="term" value="P:attachment of spindle microtubules to kinetochore"/>
    <property type="evidence" value="ECO:0007669"/>
    <property type="project" value="InterPro"/>
</dbReference>
<dbReference type="EMBL" id="JAGSYN010000271">
    <property type="protein sequence ID" value="KAG7660995.1"/>
    <property type="molecule type" value="Genomic_DNA"/>
</dbReference>